<dbReference type="AlphaFoldDB" id="A0A0H3GPD0"/>
<keyword evidence="1" id="KW-0238">DNA-binding</keyword>
<feature type="domain" description="HTH luxR-type" evidence="2">
    <location>
        <begin position="143"/>
        <end position="200"/>
    </location>
</feature>
<dbReference type="SUPFAM" id="SSF46894">
    <property type="entry name" value="C-terminal effector domain of the bipartite response regulators"/>
    <property type="match status" value="1"/>
</dbReference>
<dbReference type="Pfam" id="PF00196">
    <property type="entry name" value="GerE"/>
    <property type="match status" value="1"/>
</dbReference>
<keyword evidence="4" id="KW-1185">Reference proteome</keyword>
<evidence type="ECO:0000256" key="1">
    <source>
        <dbReference type="ARBA" id="ARBA00023125"/>
    </source>
</evidence>
<name>A0A0H3GPD0_KLEPH</name>
<accession>A0A0H3GPD0</accession>
<dbReference type="SMART" id="SM00421">
    <property type="entry name" value="HTH_LUXR"/>
    <property type="match status" value="1"/>
</dbReference>
<dbReference type="RefSeq" id="YP_005225599.1">
    <property type="nucleotide sequence ID" value="NC_016845.1"/>
</dbReference>
<evidence type="ECO:0000259" key="2">
    <source>
        <dbReference type="SMART" id="SM00421"/>
    </source>
</evidence>
<evidence type="ECO:0000313" key="4">
    <source>
        <dbReference type="Proteomes" id="UP000007841"/>
    </source>
</evidence>
<dbReference type="KEGG" id="kpm:KPHS_12990"/>
<dbReference type="GO" id="GO:0006355">
    <property type="term" value="P:regulation of DNA-templated transcription"/>
    <property type="evidence" value="ECO:0007669"/>
    <property type="project" value="InterPro"/>
</dbReference>
<dbReference type="HOGENOM" id="CLU_1254552_0_0_6"/>
<dbReference type="Gene3D" id="1.10.10.10">
    <property type="entry name" value="Winged helix-like DNA-binding domain superfamily/Winged helix DNA-binding domain"/>
    <property type="match status" value="1"/>
</dbReference>
<evidence type="ECO:0000313" key="3">
    <source>
        <dbReference type="EMBL" id="AEW59997.1"/>
    </source>
</evidence>
<dbReference type="InterPro" id="IPR036388">
    <property type="entry name" value="WH-like_DNA-bd_sf"/>
</dbReference>
<dbReference type="Proteomes" id="UP000007841">
    <property type="component" value="Chromosome"/>
</dbReference>
<dbReference type="InterPro" id="IPR000792">
    <property type="entry name" value="Tscrpt_reg_LuxR_C"/>
</dbReference>
<reference evidence="3 4" key="1">
    <citation type="journal article" date="2012" name="J. Bacteriol.">
        <title>Complete genome sequence of Klebsiella pneumoniae subsp. pneumoniae HS11286, a multidrug-resistant strain isolated from human sputum.</title>
        <authorList>
            <person name="Liu P."/>
            <person name="Li P."/>
            <person name="Jiang X."/>
            <person name="Bi D."/>
            <person name="Xie Y."/>
            <person name="Tai C."/>
            <person name="Deng Z."/>
            <person name="Rajakumar K."/>
            <person name="Ou H.Y."/>
        </authorList>
    </citation>
    <scope>NUCLEOTIDE SEQUENCE [LARGE SCALE GENOMIC DNA]</scope>
    <source>
        <strain evidence="3 4">HS11286</strain>
    </source>
</reference>
<organism evidence="3 4">
    <name type="scientific">Klebsiella pneumoniae subsp. pneumoniae (strain HS11286)</name>
    <dbReference type="NCBI Taxonomy" id="1125630"/>
    <lineage>
        <taxon>Bacteria</taxon>
        <taxon>Pseudomonadati</taxon>
        <taxon>Pseudomonadota</taxon>
        <taxon>Gammaproteobacteria</taxon>
        <taxon>Enterobacterales</taxon>
        <taxon>Enterobacteriaceae</taxon>
        <taxon>Klebsiella/Raoultella group</taxon>
        <taxon>Klebsiella</taxon>
        <taxon>Klebsiella pneumoniae complex</taxon>
    </lineage>
</organism>
<dbReference type="GO" id="GO:0003677">
    <property type="term" value="F:DNA binding"/>
    <property type="evidence" value="ECO:0007669"/>
    <property type="project" value="UniProtKB-KW"/>
</dbReference>
<gene>
    <name evidence="3" type="ordered locus">KPHS_12990</name>
</gene>
<dbReference type="EMBL" id="CP003200">
    <property type="protein sequence ID" value="AEW59997.1"/>
    <property type="molecule type" value="Genomic_DNA"/>
</dbReference>
<dbReference type="PATRIC" id="fig|1125630.4.peg.1261"/>
<dbReference type="InterPro" id="IPR016032">
    <property type="entry name" value="Sig_transdc_resp-reg_C-effctor"/>
</dbReference>
<protein>
    <submittedName>
        <fullName evidence="3">Two-component regulatory system response regulator</fullName>
    </submittedName>
</protein>
<proteinExistence type="predicted"/>
<dbReference type="SMR" id="A0A0H3GPD0"/>
<dbReference type="RefSeq" id="WP_002892378.1">
    <property type="nucleotide sequence ID" value="NC_016845.1"/>
</dbReference>
<dbReference type="GeneID" id="11846300"/>
<sequence>MLICIADSEYFNIALKAYINEPNSKPLDIKEILCYPFSGQSEMFYTFFATDAGARLSTILIDYSSVSIEVLQVALSLKSFNPLIRIFIFAKSGYPLSELERSLAIVLGAEFITSFAGLSAALARGPRLTSPPADKLYIAIPDSYNLTRKETFLISLLMGGMPLCHVASTMQLTIKRVYYYRSRVLSKLAVKNNVELMNKVQGMVLRHYRQETGHEIVSLR</sequence>